<protein>
    <recommendedName>
        <fullName evidence="10">Glycerol-3-phosphate acyltransferase</fullName>
    </recommendedName>
    <alternativeName>
        <fullName evidence="10">Acyl-PO4 G3P acyltransferase</fullName>
    </alternativeName>
    <alternativeName>
        <fullName evidence="10">Acyl-phosphate--glycerol-3-phosphate acyltransferase</fullName>
    </alternativeName>
    <alternativeName>
        <fullName evidence="10">G3P acyltransferase</fullName>
        <shortName evidence="10">GPAT</shortName>
        <ecNumber evidence="10">2.3.1.275</ecNumber>
    </alternativeName>
    <alternativeName>
        <fullName evidence="10">Lysophosphatidic acid synthase</fullName>
        <shortName evidence="10">LPA synthase</shortName>
    </alternativeName>
</protein>
<evidence type="ECO:0000256" key="5">
    <source>
        <dbReference type="ARBA" id="ARBA00022989"/>
    </source>
</evidence>
<keyword evidence="3 10" id="KW-0808">Transferase</keyword>
<evidence type="ECO:0000256" key="6">
    <source>
        <dbReference type="ARBA" id="ARBA00023098"/>
    </source>
</evidence>
<feature type="transmembrane region" description="Helical" evidence="10">
    <location>
        <begin position="6"/>
        <end position="29"/>
    </location>
</feature>
<keyword evidence="7 10" id="KW-0472">Membrane</keyword>
<name>A0A372ITU4_9BACT</name>
<keyword evidence="6 10" id="KW-0443">Lipid metabolism</keyword>
<comment type="caution">
    <text evidence="11">The sequence shown here is derived from an EMBL/GenBank/DDBJ whole genome shotgun (WGS) entry which is preliminary data.</text>
</comment>
<dbReference type="EMBL" id="QVQT01000001">
    <property type="protein sequence ID" value="RFU18221.1"/>
    <property type="molecule type" value="Genomic_DNA"/>
</dbReference>
<evidence type="ECO:0000256" key="8">
    <source>
        <dbReference type="ARBA" id="ARBA00023209"/>
    </source>
</evidence>
<evidence type="ECO:0000256" key="1">
    <source>
        <dbReference type="ARBA" id="ARBA00022475"/>
    </source>
</evidence>
<dbReference type="PANTHER" id="PTHR30309:SF0">
    <property type="entry name" value="GLYCEROL-3-PHOSPHATE ACYLTRANSFERASE-RELATED"/>
    <property type="match status" value="1"/>
</dbReference>
<keyword evidence="11" id="KW-0012">Acyltransferase</keyword>
<evidence type="ECO:0000256" key="7">
    <source>
        <dbReference type="ARBA" id="ARBA00023136"/>
    </source>
</evidence>
<keyword evidence="8 10" id="KW-0594">Phospholipid biosynthesis</keyword>
<feature type="transmembrane region" description="Helical" evidence="10">
    <location>
        <begin position="148"/>
        <end position="168"/>
    </location>
</feature>
<dbReference type="AlphaFoldDB" id="A0A372ITU4"/>
<organism evidence="11 12">
    <name type="scientific">Paracidobacterium acidisoli</name>
    <dbReference type="NCBI Taxonomy" id="2303751"/>
    <lineage>
        <taxon>Bacteria</taxon>
        <taxon>Pseudomonadati</taxon>
        <taxon>Acidobacteriota</taxon>
        <taxon>Terriglobia</taxon>
        <taxon>Terriglobales</taxon>
        <taxon>Acidobacteriaceae</taxon>
        <taxon>Paracidobacterium</taxon>
    </lineage>
</organism>
<evidence type="ECO:0000256" key="2">
    <source>
        <dbReference type="ARBA" id="ARBA00022516"/>
    </source>
</evidence>
<comment type="subcellular location">
    <subcellularLocation>
        <location evidence="10">Cell membrane</location>
        <topology evidence="10">Multi-pass membrane protein</topology>
    </subcellularLocation>
</comment>
<evidence type="ECO:0000256" key="4">
    <source>
        <dbReference type="ARBA" id="ARBA00022692"/>
    </source>
</evidence>
<accession>A0A372ITU4</accession>
<feature type="transmembrane region" description="Helical" evidence="10">
    <location>
        <begin position="93"/>
        <end position="111"/>
    </location>
</feature>
<comment type="catalytic activity">
    <reaction evidence="10">
        <text>an acyl phosphate + sn-glycerol 3-phosphate = a 1-acyl-sn-glycero-3-phosphate + phosphate</text>
        <dbReference type="Rhea" id="RHEA:34075"/>
        <dbReference type="ChEBI" id="CHEBI:43474"/>
        <dbReference type="ChEBI" id="CHEBI:57597"/>
        <dbReference type="ChEBI" id="CHEBI:57970"/>
        <dbReference type="ChEBI" id="CHEBI:59918"/>
        <dbReference type="EC" id="2.3.1.275"/>
    </reaction>
</comment>
<keyword evidence="9 10" id="KW-1208">Phospholipid metabolism</keyword>
<dbReference type="SMART" id="SM01207">
    <property type="entry name" value="G3P_acyltransf"/>
    <property type="match status" value="1"/>
</dbReference>
<evidence type="ECO:0000313" key="11">
    <source>
        <dbReference type="EMBL" id="RFU18221.1"/>
    </source>
</evidence>
<dbReference type="GO" id="GO:0008654">
    <property type="term" value="P:phospholipid biosynthetic process"/>
    <property type="evidence" value="ECO:0007669"/>
    <property type="project" value="UniProtKB-UniRule"/>
</dbReference>
<evidence type="ECO:0000256" key="3">
    <source>
        <dbReference type="ARBA" id="ARBA00022679"/>
    </source>
</evidence>
<comment type="function">
    <text evidence="10">Catalyzes the transfer of an acyl group from acyl-phosphate (acyl-PO(4)) to glycerol-3-phosphate (G3P) to form lysophosphatidic acid (LPA). This enzyme utilizes acyl-phosphate as fatty acyl donor, but not acyl-CoA or acyl-ACP.</text>
</comment>
<dbReference type="NCBIfam" id="TIGR00023">
    <property type="entry name" value="glycerol-3-phosphate 1-O-acyltransferase PlsY"/>
    <property type="match status" value="1"/>
</dbReference>
<keyword evidence="5 10" id="KW-1133">Transmembrane helix</keyword>
<dbReference type="Proteomes" id="UP000264702">
    <property type="component" value="Unassembled WGS sequence"/>
</dbReference>
<gene>
    <name evidence="10 11" type="primary">plsY</name>
    <name evidence="11" type="ORF">D0Y96_01185</name>
</gene>
<dbReference type="OrthoDB" id="9777124at2"/>
<evidence type="ECO:0000256" key="9">
    <source>
        <dbReference type="ARBA" id="ARBA00023264"/>
    </source>
</evidence>
<dbReference type="EC" id="2.3.1.275" evidence="10"/>
<keyword evidence="12" id="KW-1185">Reference proteome</keyword>
<proteinExistence type="inferred from homology"/>
<dbReference type="HAMAP" id="MF_01043">
    <property type="entry name" value="PlsY"/>
    <property type="match status" value="1"/>
</dbReference>
<keyword evidence="4 10" id="KW-0812">Transmembrane</keyword>
<keyword evidence="1 10" id="KW-1003">Cell membrane</keyword>
<comment type="subunit">
    <text evidence="10">Probably interacts with PlsX.</text>
</comment>
<reference evidence="11 12" key="1">
    <citation type="submission" date="2018-08" db="EMBL/GenBank/DDBJ databases">
        <title>Acidipila sp. 4G-K13, an acidobacterium isolated from forest soil.</title>
        <authorList>
            <person name="Gao Z.-H."/>
            <person name="Qiu L.-H."/>
        </authorList>
    </citation>
    <scope>NUCLEOTIDE SEQUENCE [LARGE SCALE GENOMIC DNA]</scope>
    <source>
        <strain evidence="11 12">4G-K13</strain>
    </source>
</reference>
<evidence type="ECO:0000256" key="10">
    <source>
        <dbReference type="HAMAP-Rule" id="MF_01043"/>
    </source>
</evidence>
<dbReference type="PANTHER" id="PTHR30309">
    <property type="entry name" value="INNER MEMBRANE PROTEIN YGIH"/>
    <property type="match status" value="1"/>
</dbReference>
<dbReference type="RefSeq" id="WP_117297439.1">
    <property type="nucleotide sequence ID" value="NZ_QVQT02000001.1"/>
</dbReference>
<comment type="pathway">
    <text evidence="10">Lipid metabolism; phospholipid metabolism.</text>
</comment>
<dbReference type="GO" id="GO:0005886">
    <property type="term" value="C:plasma membrane"/>
    <property type="evidence" value="ECO:0007669"/>
    <property type="project" value="UniProtKB-SubCell"/>
</dbReference>
<sequence>MPVVTYLIVAAVAYLLGSIPFGYILVRLFRNEDIRAKGSGNIGATNVVRSGAKGLGALTFLLDVCKGYLAVFLCGHLAAISSLTAIPAGKAEALAALCVILGHIYTVWLGFKGGKGVATALGVFLALALWPALAAMGIFIIVFALSRYVSLGSILAAIAFPVFAFLLPHAPRDPWLSAVMVIAPLIVIAKHHQNIGRLLQGREYRFGKSDKTSGTAAA</sequence>
<dbReference type="Pfam" id="PF02660">
    <property type="entry name" value="G3P_acyltransf"/>
    <property type="match status" value="1"/>
</dbReference>
<dbReference type="UniPathway" id="UPA00085"/>
<dbReference type="InterPro" id="IPR003811">
    <property type="entry name" value="G3P_acylTferase_PlsY"/>
</dbReference>
<dbReference type="GO" id="GO:0043772">
    <property type="term" value="F:acyl-phosphate glycerol-3-phosphate acyltransferase activity"/>
    <property type="evidence" value="ECO:0007669"/>
    <property type="project" value="UniProtKB-UniRule"/>
</dbReference>
<keyword evidence="2 10" id="KW-0444">Lipid biosynthesis</keyword>
<comment type="similarity">
    <text evidence="10">Belongs to the PlsY family.</text>
</comment>
<feature type="transmembrane region" description="Helical" evidence="10">
    <location>
        <begin position="117"/>
        <end position="141"/>
    </location>
</feature>
<evidence type="ECO:0000313" key="12">
    <source>
        <dbReference type="Proteomes" id="UP000264702"/>
    </source>
</evidence>